<dbReference type="GO" id="GO:0016757">
    <property type="term" value="F:glycosyltransferase activity"/>
    <property type="evidence" value="ECO:0007669"/>
    <property type="project" value="InterPro"/>
</dbReference>
<evidence type="ECO:0000313" key="3">
    <source>
        <dbReference type="EMBL" id="SUV29088.1"/>
    </source>
</evidence>
<feature type="domain" description="Glycosyl transferase family 1" evidence="2">
    <location>
        <begin position="212"/>
        <end position="345"/>
    </location>
</feature>
<dbReference type="AlphaFoldDB" id="A0A380YMG2"/>
<protein>
    <submittedName>
        <fullName evidence="3">Glycosyltransferase</fullName>
    </submittedName>
</protein>
<name>A0A380YMG2_9BACE</name>
<accession>A0A380YMG2</accession>
<proteinExistence type="predicted"/>
<dbReference type="EMBL" id="UFSX01000001">
    <property type="protein sequence ID" value="SUV29088.1"/>
    <property type="molecule type" value="Genomic_DNA"/>
</dbReference>
<dbReference type="PANTHER" id="PTHR46401:SF2">
    <property type="entry name" value="GLYCOSYLTRANSFERASE WBBK-RELATED"/>
    <property type="match status" value="1"/>
</dbReference>
<dbReference type="RefSeq" id="WP_004291095.1">
    <property type="nucleotide sequence ID" value="NZ_CABKNQ010000018.1"/>
</dbReference>
<dbReference type="Proteomes" id="UP000254424">
    <property type="component" value="Unassembled WGS sequence"/>
</dbReference>
<evidence type="ECO:0000259" key="2">
    <source>
        <dbReference type="Pfam" id="PF00534"/>
    </source>
</evidence>
<dbReference type="PANTHER" id="PTHR46401">
    <property type="entry name" value="GLYCOSYLTRANSFERASE WBBK-RELATED"/>
    <property type="match status" value="1"/>
</dbReference>
<dbReference type="SUPFAM" id="SSF53756">
    <property type="entry name" value="UDP-Glycosyltransferase/glycogen phosphorylase"/>
    <property type="match status" value="1"/>
</dbReference>
<dbReference type="OrthoDB" id="9801609at2"/>
<dbReference type="GO" id="GO:0009103">
    <property type="term" value="P:lipopolysaccharide biosynthetic process"/>
    <property type="evidence" value="ECO:0007669"/>
    <property type="project" value="TreeGrafter"/>
</dbReference>
<evidence type="ECO:0000256" key="1">
    <source>
        <dbReference type="ARBA" id="ARBA00022679"/>
    </source>
</evidence>
<keyword evidence="1 3" id="KW-0808">Transferase</keyword>
<evidence type="ECO:0000313" key="4">
    <source>
        <dbReference type="Proteomes" id="UP000254424"/>
    </source>
</evidence>
<dbReference type="STRING" id="483216.BACEGG_02786"/>
<sequence>MTNVLFDLISLQDYRSGGGEYVKKVFDELLLCNSINIYGVYDSELLFIDNDFDEFSKQIEMFDIRKMKLSNIINVCKIDILFIGIIQRYNPYDLNNIYCKVICVMHDIGDIEITQNNIHFMYKHTIKNYIKLTIDYWNEKSKYSTKNRVLKQYGNIRQFLGKANVSLYTVSNYSSSSILYFFPELKVKNITVLYPPPKSYIRCDNIDDVTIQNLFSSGKRYLLFVNANRDNKNFNVLNKCIDKVVSNFPNMYIVVTGLNMQVETKNVIALGYVSNSDMENLYQKAWALIYASYTEGFGYPPIESLKYSVPVITSNVCSMPEILSNAVLYFSPFYENDLFFKIVQLHKEYQYYQSLSYEQYTKIRKKQEIDFAKLMSCIIDKINQ</sequence>
<dbReference type="GeneID" id="93070981"/>
<organism evidence="3 4">
    <name type="scientific">Bacteroides eggerthii</name>
    <dbReference type="NCBI Taxonomy" id="28111"/>
    <lineage>
        <taxon>Bacteria</taxon>
        <taxon>Pseudomonadati</taxon>
        <taxon>Bacteroidota</taxon>
        <taxon>Bacteroidia</taxon>
        <taxon>Bacteroidales</taxon>
        <taxon>Bacteroidaceae</taxon>
        <taxon>Bacteroides</taxon>
    </lineage>
</organism>
<gene>
    <name evidence="3" type="ORF">NCTC11155_01055</name>
</gene>
<reference evidence="3 4" key="1">
    <citation type="submission" date="2018-06" db="EMBL/GenBank/DDBJ databases">
        <authorList>
            <consortium name="Pathogen Informatics"/>
            <person name="Doyle S."/>
        </authorList>
    </citation>
    <scope>NUCLEOTIDE SEQUENCE [LARGE SCALE GENOMIC DNA]</scope>
    <source>
        <strain evidence="3 4">NCTC11155</strain>
    </source>
</reference>
<dbReference type="InterPro" id="IPR001296">
    <property type="entry name" value="Glyco_trans_1"/>
</dbReference>
<dbReference type="Pfam" id="PF00534">
    <property type="entry name" value="Glycos_transf_1"/>
    <property type="match status" value="1"/>
</dbReference>
<dbReference type="Gene3D" id="3.40.50.2000">
    <property type="entry name" value="Glycogen Phosphorylase B"/>
    <property type="match status" value="1"/>
</dbReference>